<feature type="transmembrane region" description="Helical" evidence="1">
    <location>
        <begin position="177"/>
        <end position="198"/>
    </location>
</feature>
<keyword evidence="1" id="KW-1133">Transmembrane helix</keyword>
<feature type="domain" description="Sensor histidine kinase NatK-like C-terminal" evidence="2">
    <location>
        <begin position="312"/>
        <end position="413"/>
    </location>
</feature>
<proteinExistence type="predicted"/>
<organism evidence="3 4">
    <name type="scientific">Enterococcus cecorum</name>
    <dbReference type="NCBI Taxonomy" id="44008"/>
    <lineage>
        <taxon>Bacteria</taxon>
        <taxon>Bacillati</taxon>
        <taxon>Bacillota</taxon>
        <taxon>Bacilli</taxon>
        <taxon>Lactobacillales</taxon>
        <taxon>Enterococcaceae</taxon>
        <taxon>Enterococcus</taxon>
    </lineage>
</organism>
<gene>
    <name evidence="3" type="ORF">A5869_001514</name>
</gene>
<dbReference type="GO" id="GO:0042802">
    <property type="term" value="F:identical protein binding"/>
    <property type="evidence" value="ECO:0007669"/>
    <property type="project" value="TreeGrafter"/>
</dbReference>
<dbReference type="PANTHER" id="PTHR40448">
    <property type="entry name" value="TWO-COMPONENT SENSOR HISTIDINE KINASE"/>
    <property type="match status" value="1"/>
</dbReference>
<feature type="transmembrane region" description="Helical" evidence="1">
    <location>
        <begin position="152"/>
        <end position="171"/>
    </location>
</feature>
<dbReference type="AlphaFoldDB" id="A0A200HYL7"/>
<keyword evidence="1" id="KW-0472">Membrane</keyword>
<dbReference type="Gene3D" id="3.30.565.10">
    <property type="entry name" value="Histidine kinase-like ATPase, C-terminal domain"/>
    <property type="match status" value="1"/>
</dbReference>
<feature type="transmembrane region" description="Helical" evidence="1">
    <location>
        <begin position="59"/>
        <end position="79"/>
    </location>
</feature>
<dbReference type="Pfam" id="PF14501">
    <property type="entry name" value="HATPase_c_5"/>
    <property type="match status" value="1"/>
</dbReference>
<feature type="transmembrane region" description="Helical" evidence="1">
    <location>
        <begin position="86"/>
        <end position="106"/>
    </location>
</feature>
<feature type="transmembrane region" description="Helical" evidence="1">
    <location>
        <begin position="118"/>
        <end position="136"/>
    </location>
</feature>
<protein>
    <recommendedName>
        <fullName evidence="2">Sensor histidine kinase NatK-like C-terminal domain-containing protein</fullName>
    </recommendedName>
</protein>
<sequence>MRDIFIAIFSVLVLMLQMISVFVYLTHFFGFKTSNIRIYIMLMVSALCSKISLKIENTSYHIDILLYMVLFILMLKVLEGSLYKKFFHYCFLCFFLIVQQRIAYIIYSTDTNQGKNSFFFLLILVTFVFVLFVFLLKRFNFDNDVYMTREEYLILSIIPFSSVLLLHFIIIKSEIMMSMIYLFLFMVNIVAIFLYYFILYKNYQLQILQIDHIQSNFYEDFLKQERELSALKHDLKNIISSIGYYLAEKEYDQASKLISELSSYQSLNTKYTGILAVDAILNNKSKVMCELGLKYHLDCQIPKDLDISMFEIELCSILGNLLDNAIESVKRLNDKKLSINILMRYHRDKLIIKVVNPCNINANSNFNCDKVSSSKGKRYGIGLRSIKDKVLLYKGYYNFEIRDSNFHAVIVLPMNQMSYKF</sequence>
<dbReference type="InterPro" id="IPR032834">
    <property type="entry name" value="NatK-like_C"/>
</dbReference>
<reference evidence="3 4" key="1">
    <citation type="submission" date="2017-05" db="EMBL/GenBank/DDBJ databases">
        <title>The Genome Sequence of Enterococcus faecium 2D5_DIV0622.</title>
        <authorList>
            <consortium name="The Broad Institute Genomics Platform"/>
            <consortium name="The Broad Institute Genomic Center for Infectious Diseases"/>
            <person name="Earl A."/>
            <person name="Manson A."/>
            <person name="Schwartman J."/>
            <person name="Gilmore M."/>
            <person name="Abouelleil A."/>
            <person name="Cao P."/>
            <person name="Chapman S."/>
            <person name="Cusick C."/>
            <person name="Shea T."/>
            <person name="Young S."/>
            <person name="Neafsey D."/>
            <person name="Nusbaum C."/>
            <person name="Birren B."/>
        </authorList>
    </citation>
    <scope>NUCLEOTIDE SEQUENCE [LARGE SCALE GENOMIC DNA]</scope>
    <source>
        <strain evidence="3 4">2D5_DIV0622</strain>
    </source>
</reference>
<name>A0A200HYL7_9ENTE</name>
<comment type="caution">
    <text evidence="3">The sequence shown here is derived from an EMBL/GenBank/DDBJ whole genome shotgun (WGS) entry which is preliminary data.</text>
</comment>
<dbReference type="InterPro" id="IPR036890">
    <property type="entry name" value="HATPase_C_sf"/>
</dbReference>
<dbReference type="SUPFAM" id="SSF55874">
    <property type="entry name" value="ATPase domain of HSP90 chaperone/DNA topoisomerase II/histidine kinase"/>
    <property type="match status" value="1"/>
</dbReference>
<evidence type="ECO:0000313" key="4">
    <source>
        <dbReference type="Proteomes" id="UP000196503"/>
    </source>
</evidence>
<dbReference type="Proteomes" id="UP000196503">
    <property type="component" value="Unassembled WGS sequence"/>
</dbReference>
<evidence type="ECO:0000256" key="1">
    <source>
        <dbReference type="SAM" id="Phobius"/>
    </source>
</evidence>
<dbReference type="EMBL" id="NIBL01000002">
    <property type="protein sequence ID" value="OUZ18032.1"/>
    <property type="molecule type" value="Genomic_DNA"/>
</dbReference>
<dbReference type="PANTHER" id="PTHR40448:SF1">
    <property type="entry name" value="TWO-COMPONENT SENSOR HISTIDINE KINASE"/>
    <property type="match status" value="1"/>
</dbReference>
<evidence type="ECO:0000313" key="3">
    <source>
        <dbReference type="EMBL" id="OUZ18032.1"/>
    </source>
</evidence>
<accession>A0A200HYL7</accession>
<feature type="transmembrane region" description="Helical" evidence="1">
    <location>
        <begin position="6"/>
        <end position="29"/>
    </location>
</feature>
<keyword evidence="1" id="KW-0812">Transmembrane</keyword>
<evidence type="ECO:0000259" key="2">
    <source>
        <dbReference type="Pfam" id="PF14501"/>
    </source>
</evidence>